<keyword evidence="3" id="KW-1185">Reference proteome</keyword>
<dbReference type="Proteomes" id="UP000377595">
    <property type="component" value="Unassembled WGS sequence"/>
</dbReference>
<evidence type="ECO:0000313" key="3">
    <source>
        <dbReference type="Proteomes" id="UP000377595"/>
    </source>
</evidence>
<comment type="caution">
    <text evidence="2">The sequence shown here is derived from an EMBL/GenBank/DDBJ whole genome shotgun (WGS) entry which is preliminary data.</text>
</comment>
<dbReference type="SUPFAM" id="SSF54427">
    <property type="entry name" value="NTF2-like"/>
    <property type="match status" value="1"/>
</dbReference>
<protein>
    <recommendedName>
        <fullName evidence="1">SnoaL-like domain-containing protein</fullName>
    </recommendedName>
</protein>
<proteinExistence type="predicted"/>
<dbReference type="Pfam" id="PF13577">
    <property type="entry name" value="SnoaL_4"/>
    <property type="match status" value="1"/>
</dbReference>
<reference evidence="2 3" key="1">
    <citation type="submission" date="2019-10" db="EMBL/GenBank/DDBJ databases">
        <title>Whole genome shotgun sequence of Acrocarpospora pleiomorpha NBRC 16267.</title>
        <authorList>
            <person name="Ichikawa N."/>
            <person name="Kimura A."/>
            <person name="Kitahashi Y."/>
            <person name="Komaki H."/>
            <person name="Oguchi A."/>
        </authorList>
    </citation>
    <scope>NUCLEOTIDE SEQUENCE [LARGE SCALE GENOMIC DNA]</scope>
    <source>
        <strain evidence="2 3">NBRC 16267</strain>
    </source>
</reference>
<sequence length="198" mass="22552">MDSPDRSIRSVIEAWAIWRDAGAWDELRLTWHHDGRMKTTWFRGSADDFVAAARAGFEAGVLVHHFLGGSSIEVSDHRAIAQTKMSISQRLMLENVEVDVTCVGRFYDFFERRSGDWRIVLREPIYEKDRVDPVTPGQIPAMDQAVLATLPPGCRHLLYCQRTAGMSVHTDVPGLRGREVQELYADGRRWLAGETLRR</sequence>
<accession>A0A5M3XU57</accession>
<evidence type="ECO:0000313" key="2">
    <source>
        <dbReference type="EMBL" id="GES22823.1"/>
    </source>
</evidence>
<dbReference type="RefSeq" id="WP_155347765.1">
    <property type="nucleotide sequence ID" value="NZ_BAAAHM010000009.1"/>
</dbReference>
<dbReference type="OrthoDB" id="1492465at2"/>
<gene>
    <name evidence="2" type="ORF">Aple_057220</name>
</gene>
<dbReference type="InterPro" id="IPR032710">
    <property type="entry name" value="NTF2-like_dom_sf"/>
</dbReference>
<feature type="domain" description="SnoaL-like" evidence="1">
    <location>
        <begin position="6"/>
        <end position="122"/>
    </location>
</feature>
<name>A0A5M3XU57_9ACTN</name>
<dbReference type="AlphaFoldDB" id="A0A5M3XU57"/>
<dbReference type="InterPro" id="IPR037401">
    <property type="entry name" value="SnoaL-like"/>
</dbReference>
<organism evidence="2 3">
    <name type="scientific">Acrocarpospora pleiomorpha</name>
    <dbReference type="NCBI Taxonomy" id="90975"/>
    <lineage>
        <taxon>Bacteria</taxon>
        <taxon>Bacillati</taxon>
        <taxon>Actinomycetota</taxon>
        <taxon>Actinomycetes</taxon>
        <taxon>Streptosporangiales</taxon>
        <taxon>Streptosporangiaceae</taxon>
        <taxon>Acrocarpospora</taxon>
    </lineage>
</organism>
<dbReference type="Gene3D" id="3.10.450.50">
    <property type="match status" value="1"/>
</dbReference>
<dbReference type="EMBL" id="BLAF01000034">
    <property type="protein sequence ID" value="GES22823.1"/>
    <property type="molecule type" value="Genomic_DNA"/>
</dbReference>
<evidence type="ECO:0000259" key="1">
    <source>
        <dbReference type="Pfam" id="PF13577"/>
    </source>
</evidence>